<evidence type="ECO:0000256" key="6">
    <source>
        <dbReference type="ARBA" id="ARBA00023136"/>
    </source>
</evidence>
<dbReference type="PANTHER" id="PTHR34341">
    <property type="entry name" value="TRANSMEMBRANE PROTEIN 107"/>
    <property type="match status" value="1"/>
</dbReference>
<keyword evidence="9" id="KW-1185">Reference proteome</keyword>
<evidence type="ECO:0000313" key="9">
    <source>
        <dbReference type="Proteomes" id="UP000694546"/>
    </source>
</evidence>
<dbReference type="Proteomes" id="UP000694546">
    <property type="component" value="Chromosome 11"/>
</dbReference>
<evidence type="ECO:0000256" key="1">
    <source>
        <dbReference type="ARBA" id="ARBA00004141"/>
    </source>
</evidence>
<evidence type="ECO:0000313" key="8">
    <source>
        <dbReference type="Ensembl" id="ENSGMOP00000057656.1"/>
    </source>
</evidence>
<sequence length="240" mass="26708">MAVISSLVPARFLTITSHLVIVITIFWSRDNNVKAGLPLDFSQEQYDKEDANLVVGLSVTLGLFAIELGGFFSGVSMFNCSQGLLSTAAHASASVALLFFLFEQWDYDIFWWILAICRSVHTDVLPGLFFPNRVFIQPSPSTAVHPSPCHSLSFNSGNARHIGLYFPSAGRCVFVCVRVHACVSLFPLLSYLFTTISDAPYSNINVSQPYVNITITQKSNISIYVYIEFKRNGHHFVNQL</sequence>
<reference evidence="8" key="2">
    <citation type="submission" date="2025-09" db="UniProtKB">
        <authorList>
            <consortium name="Ensembl"/>
        </authorList>
    </citation>
    <scope>IDENTIFICATION</scope>
</reference>
<feature type="transmembrane region" description="Helical" evidence="7">
    <location>
        <begin position="84"/>
        <end position="103"/>
    </location>
</feature>
<accession>A0A8C5FSC6</accession>
<dbReference type="GeneTree" id="ENSGT00390000014827"/>
<feature type="transmembrane region" description="Helical" evidence="7">
    <location>
        <begin position="51"/>
        <end position="72"/>
    </location>
</feature>
<dbReference type="InterPro" id="IPR029248">
    <property type="entry name" value="TMEM107"/>
</dbReference>
<evidence type="ECO:0000256" key="2">
    <source>
        <dbReference type="ARBA" id="ARBA00015652"/>
    </source>
</evidence>
<keyword evidence="3 7" id="KW-0812">Transmembrane</keyword>
<evidence type="ECO:0000256" key="7">
    <source>
        <dbReference type="SAM" id="Phobius"/>
    </source>
</evidence>
<dbReference type="Pfam" id="PF14995">
    <property type="entry name" value="TMEM107"/>
    <property type="match status" value="1"/>
</dbReference>
<dbReference type="GO" id="GO:0036038">
    <property type="term" value="C:MKS complex"/>
    <property type="evidence" value="ECO:0007669"/>
    <property type="project" value="TreeGrafter"/>
</dbReference>
<evidence type="ECO:0000256" key="5">
    <source>
        <dbReference type="ARBA" id="ARBA00022989"/>
    </source>
</evidence>
<name>A0A8C5FSC6_GADMO</name>
<feature type="transmembrane region" description="Helical" evidence="7">
    <location>
        <begin position="12"/>
        <end position="29"/>
    </location>
</feature>
<keyword evidence="4" id="KW-0970">Cilium biogenesis/degradation</keyword>
<dbReference type="GO" id="GO:0016020">
    <property type="term" value="C:membrane"/>
    <property type="evidence" value="ECO:0007669"/>
    <property type="project" value="UniProtKB-SubCell"/>
</dbReference>
<evidence type="ECO:0000256" key="3">
    <source>
        <dbReference type="ARBA" id="ARBA00022692"/>
    </source>
</evidence>
<proteinExistence type="predicted"/>
<evidence type="ECO:0000256" key="4">
    <source>
        <dbReference type="ARBA" id="ARBA00022794"/>
    </source>
</evidence>
<dbReference type="GO" id="GO:1905515">
    <property type="term" value="P:non-motile cilium assembly"/>
    <property type="evidence" value="ECO:0007669"/>
    <property type="project" value="TreeGrafter"/>
</dbReference>
<keyword evidence="5 7" id="KW-1133">Transmembrane helix</keyword>
<dbReference type="PANTHER" id="PTHR34341:SF1">
    <property type="entry name" value="TRANSMEMBRANE PROTEIN 107"/>
    <property type="match status" value="1"/>
</dbReference>
<organism evidence="8 9">
    <name type="scientific">Gadus morhua</name>
    <name type="common">Atlantic cod</name>
    <dbReference type="NCBI Taxonomy" id="8049"/>
    <lineage>
        <taxon>Eukaryota</taxon>
        <taxon>Metazoa</taxon>
        <taxon>Chordata</taxon>
        <taxon>Craniata</taxon>
        <taxon>Vertebrata</taxon>
        <taxon>Euteleostomi</taxon>
        <taxon>Actinopterygii</taxon>
        <taxon>Neopterygii</taxon>
        <taxon>Teleostei</taxon>
        <taxon>Neoteleostei</taxon>
        <taxon>Acanthomorphata</taxon>
        <taxon>Zeiogadaria</taxon>
        <taxon>Gadariae</taxon>
        <taxon>Gadiformes</taxon>
        <taxon>Gadoidei</taxon>
        <taxon>Gadidae</taxon>
        <taxon>Gadus</taxon>
    </lineage>
</organism>
<dbReference type="GO" id="GO:1904491">
    <property type="term" value="P:protein localization to ciliary transition zone"/>
    <property type="evidence" value="ECO:0007669"/>
    <property type="project" value="TreeGrafter"/>
</dbReference>
<reference evidence="8" key="1">
    <citation type="submission" date="2025-08" db="UniProtKB">
        <authorList>
            <consortium name="Ensembl"/>
        </authorList>
    </citation>
    <scope>IDENTIFICATION</scope>
</reference>
<keyword evidence="6 7" id="KW-0472">Membrane</keyword>
<gene>
    <name evidence="8" type="primary">tmem107</name>
</gene>
<comment type="subcellular location">
    <subcellularLocation>
        <location evidence="1">Membrane</location>
        <topology evidence="1">Multi-pass membrane protein</topology>
    </subcellularLocation>
</comment>
<dbReference type="Ensembl" id="ENSGMOT00000028207.1">
    <property type="protein sequence ID" value="ENSGMOP00000057656.1"/>
    <property type="gene ID" value="ENSGMOG00000019110.2"/>
</dbReference>
<protein>
    <recommendedName>
        <fullName evidence="2">Transmembrane protein 107</fullName>
    </recommendedName>
</protein>
<dbReference type="AlphaFoldDB" id="A0A8C5FSC6"/>